<dbReference type="GO" id="GO:0008168">
    <property type="term" value="F:methyltransferase activity"/>
    <property type="evidence" value="ECO:0007669"/>
    <property type="project" value="UniProtKB-KW"/>
</dbReference>
<accession>A0A8B6X8C3</accession>
<dbReference type="InterPro" id="IPR029063">
    <property type="entry name" value="SAM-dependent_MTases_sf"/>
</dbReference>
<dbReference type="GO" id="GO:0032259">
    <property type="term" value="P:methylation"/>
    <property type="evidence" value="ECO:0007669"/>
    <property type="project" value="UniProtKB-KW"/>
</dbReference>
<dbReference type="Pfam" id="PF13649">
    <property type="entry name" value="Methyltransf_25"/>
    <property type="match status" value="1"/>
</dbReference>
<evidence type="ECO:0000313" key="5">
    <source>
        <dbReference type="RefSeq" id="WP_051377703.1"/>
    </source>
</evidence>
<dbReference type="PANTHER" id="PTHR43861:SF1">
    <property type="entry name" value="TRANS-ACONITATE 2-METHYLTRANSFERASE"/>
    <property type="match status" value="1"/>
</dbReference>
<feature type="domain" description="Methyltransferase" evidence="3">
    <location>
        <begin position="49"/>
        <end position="129"/>
    </location>
</feature>
<evidence type="ECO:0000256" key="2">
    <source>
        <dbReference type="ARBA" id="ARBA00022679"/>
    </source>
</evidence>
<sequence>MNRRIPIVADRFSAAAARYDSIARAQHEAAARFADWLAARSTGDRPARIAELGCGTGFFTAHLLDRWPDATVLATDVAPAMAARCAERFADEPRLETGCADAARARFSPTPDWVVSTMCLQWVRPLEAVLDMHLSQCRVLAFSLLLDGSFAAWRDAHERAGLDCGLQPMLRADDLAALCARLAAAHGRRCEFEQVSIDEPHADGLAFARALRGIGADVARADHRPVPLRRVLAACATPLVMNYELAFVRIAP</sequence>
<dbReference type="RefSeq" id="WP_051377703.1">
    <property type="nucleotide sequence ID" value="NZ_AXWS01000001.1"/>
</dbReference>
<evidence type="ECO:0000259" key="3">
    <source>
        <dbReference type="Pfam" id="PF13649"/>
    </source>
</evidence>
<protein>
    <submittedName>
        <fullName evidence="5">Methyltransferase domain-containing protein</fullName>
    </submittedName>
</protein>
<dbReference type="PANTHER" id="PTHR43861">
    <property type="entry name" value="TRANS-ACONITATE 2-METHYLTRANSFERASE-RELATED"/>
    <property type="match status" value="1"/>
</dbReference>
<dbReference type="SUPFAM" id="SSF53335">
    <property type="entry name" value="S-adenosyl-L-methionine-dependent methyltransferases"/>
    <property type="match status" value="1"/>
</dbReference>
<dbReference type="AlphaFoldDB" id="A0A8B6X8C3"/>
<keyword evidence="2" id="KW-0808">Transferase</keyword>
<dbReference type="Proteomes" id="UP000675920">
    <property type="component" value="Unplaced"/>
</dbReference>
<keyword evidence="1 5" id="KW-0489">Methyltransferase</keyword>
<organism evidence="4 5">
    <name type="scientific">Derxia gummosa DSM 723</name>
    <dbReference type="NCBI Taxonomy" id="1121388"/>
    <lineage>
        <taxon>Bacteria</taxon>
        <taxon>Pseudomonadati</taxon>
        <taxon>Pseudomonadota</taxon>
        <taxon>Betaproteobacteria</taxon>
        <taxon>Burkholderiales</taxon>
        <taxon>Alcaligenaceae</taxon>
        <taxon>Derxia</taxon>
    </lineage>
</organism>
<dbReference type="CDD" id="cd02440">
    <property type="entry name" value="AdoMet_MTases"/>
    <property type="match status" value="1"/>
</dbReference>
<reference evidence="5" key="1">
    <citation type="submission" date="2025-08" db="UniProtKB">
        <authorList>
            <consortium name="RefSeq"/>
        </authorList>
    </citation>
    <scope>IDENTIFICATION</scope>
</reference>
<proteinExistence type="predicted"/>
<name>A0A8B6X8C3_9BURK</name>
<evidence type="ECO:0000256" key="1">
    <source>
        <dbReference type="ARBA" id="ARBA00022603"/>
    </source>
</evidence>
<keyword evidence="4" id="KW-1185">Reference proteome</keyword>
<dbReference type="InterPro" id="IPR041698">
    <property type="entry name" value="Methyltransf_25"/>
</dbReference>
<evidence type="ECO:0000313" key="4">
    <source>
        <dbReference type="Proteomes" id="UP000675920"/>
    </source>
</evidence>
<dbReference type="Gene3D" id="3.40.50.150">
    <property type="entry name" value="Vaccinia Virus protein VP39"/>
    <property type="match status" value="1"/>
</dbReference>